<feature type="transmembrane region" description="Helical" evidence="5">
    <location>
        <begin position="83"/>
        <end position="102"/>
    </location>
</feature>
<comment type="caution">
    <text evidence="6">The sequence shown here is derived from an EMBL/GenBank/DDBJ whole genome shotgun (WGS) entry which is preliminary data.</text>
</comment>
<dbReference type="RefSeq" id="WP_037481153.1">
    <property type="nucleotide sequence ID" value="NZ_AZRA01000049.1"/>
</dbReference>
<protein>
    <submittedName>
        <fullName evidence="6">C4-dicarboxylate transporter/malic acid transport protein</fullName>
    </submittedName>
</protein>
<dbReference type="PANTHER" id="PTHR37955">
    <property type="entry name" value="TELLURITE RESISTANCE PROTEIN TEHA"/>
    <property type="match status" value="1"/>
</dbReference>
<proteinExistence type="predicted"/>
<dbReference type="AlphaFoldDB" id="A0A059KME4"/>
<dbReference type="CDD" id="cd09323">
    <property type="entry name" value="TDT_SLAC1_like"/>
    <property type="match status" value="1"/>
</dbReference>
<dbReference type="EMBL" id="AZRA01000049">
    <property type="protein sequence ID" value="KDB52505.1"/>
    <property type="molecule type" value="Genomic_DNA"/>
</dbReference>
<feature type="transmembrane region" description="Helical" evidence="5">
    <location>
        <begin position="171"/>
        <end position="192"/>
    </location>
</feature>
<evidence type="ECO:0000313" key="7">
    <source>
        <dbReference type="Proteomes" id="UP000026714"/>
    </source>
</evidence>
<keyword evidence="2 5" id="KW-0812">Transmembrane</keyword>
<dbReference type="GO" id="GO:0005886">
    <property type="term" value="C:plasma membrane"/>
    <property type="evidence" value="ECO:0007669"/>
    <property type="project" value="TreeGrafter"/>
</dbReference>
<dbReference type="Proteomes" id="UP000026714">
    <property type="component" value="Unassembled WGS sequence"/>
</dbReference>
<gene>
    <name evidence="6" type="ORF">X805_19560</name>
</gene>
<dbReference type="Pfam" id="PF03595">
    <property type="entry name" value="SLAC1"/>
    <property type="match status" value="1"/>
</dbReference>
<evidence type="ECO:0000256" key="1">
    <source>
        <dbReference type="ARBA" id="ARBA00004141"/>
    </source>
</evidence>
<name>A0A059KME4_9BURK</name>
<dbReference type="Gene3D" id="1.50.10.150">
    <property type="entry name" value="Voltage-dependent anion channel"/>
    <property type="match status" value="1"/>
</dbReference>
<feature type="transmembrane region" description="Helical" evidence="5">
    <location>
        <begin position="7"/>
        <end position="28"/>
    </location>
</feature>
<sequence length="333" mass="34676">MAAAPALKFLSPAWFSIVMGLSGLALAWRRAVPLMGEPALALSIALGGLAAAVFLVLAGLSVLRLQRHPEAWAEDLRHPVRHVFLATLPVSLILLATLGVALDGPGALASAVWWTGSLGQLAVTVWVLSRWWAGNRAGGLQWATVTPVLIIAVVGNVLVPLAGVELGHAEWAAAQFGIGLLFWPLVMALLLVRIASQGLWPERLMPANFILVAPPAVIGLSALALGAPALVGWMAWGVALACFLWVATQGQRIVSQAFSVGHWAVSFPLAAFAGLTLELGRHGSGGPMPVLGPLLLAFASVIVLGLSMGTVRGLRQRTLLAPEPVATITPISG</sequence>
<accession>A0A059KME4</accession>
<reference evidence="6 7" key="1">
    <citation type="journal article" date="2014" name="FEMS Microbiol. Ecol.">
        <title>Sphaerotilus natans encrusted with nanoball-shaped Fe(III) oxide minerals formed by nitrate-reducing mixotrophic Fe(II) oxidation.</title>
        <authorList>
            <person name="Park S."/>
            <person name="Kim D.H."/>
            <person name="Lee J.H."/>
            <person name="Hur H.G."/>
        </authorList>
    </citation>
    <scope>NUCLEOTIDE SEQUENCE [LARGE SCALE GENOMIC DNA]</scope>
    <source>
        <strain evidence="6 7">DSM 6575</strain>
    </source>
</reference>
<dbReference type="InterPro" id="IPR052951">
    <property type="entry name" value="Tellurite_res_ion_channel"/>
</dbReference>
<feature type="transmembrane region" description="Helical" evidence="5">
    <location>
        <begin position="108"/>
        <end position="128"/>
    </location>
</feature>
<dbReference type="InterPro" id="IPR038665">
    <property type="entry name" value="Voltage-dep_anion_channel_sf"/>
</dbReference>
<comment type="subcellular location">
    <subcellularLocation>
        <location evidence="1">Membrane</location>
        <topology evidence="1">Multi-pass membrane protein</topology>
    </subcellularLocation>
</comment>
<keyword evidence="7" id="KW-1185">Reference proteome</keyword>
<dbReference type="STRING" id="34103.SAMN05421778_11653"/>
<keyword evidence="3 5" id="KW-1133">Transmembrane helix</keyword>
<dbReference type="PANTHER" id="PTHR37955:SF1">
    <property type="entry name" value="DEP DOMAIN-CONTAINING PROTEIN"/>
    <property type="match status" value="1"/>
</dbReference>
<feature type="transmembrane region" description="Helical" evidence="5">
    <location>
        <begin position="230"/>
        <end position="248"/>
    </location>
</feature>
<dbReference type="GO" id="GO:0046583">
    <property type="term" value="F:monoatomic cation efflux transmembrane transporter activity"/>
    <property type="evidence" value="ECO:0007669"/>
    <property type="project" value="TreeGrafter"/>
</dbReference>
<evidence type="ECO:0000256" key="3">
    <source>
        <dbReference type="ARBA" id="ARBA00022989"/>
    </source>
</evidence>
<dbReference type="eggNOG" id="COG1275">
    <property type="taxonomic scope" value="Bacteria"/>
</dbReference>
<feature type="transmembrane region" description="Helical" evidence="5">
    <location>
        <begin position="140"/>
        <end position="159"/>
    </location>
</feature>
<feature type="transmembrane region" description="Helical" evidence="5">
    <location>
        <begin position="260"/>
        <end position="279"/>
    </location>
</feature>
<keyword evidence="4 5" id="KW-0472">Membrane</keyword>
<evidence type="ECO:0000256" key="4">
    <source>
        <dbReference type="ARBA" id="ARBA00023136"/>
    </source>
</evidence>
<evidence type="ECO:0000256" key="5">
    <source>
        <dbReference type="SAM" id="Phobius"/>
    </source>
</evidence>
<feature type="transmembrane region" description="Helical" evidence="5">
    <location>
        <begin position="40"/>
        <end position="63"/>
    </location>
</feature>
<feature type="transmembrane region" description="Helical" evidence="5">
    <location>
        <begin position="291"/>
        <end position="311"/>
    </location>
</feature>
<evidence type="ECO:0000313" key="6">
    <source>
        <dbReference type="EMBL" id="KDB52505.1"/>
    </source>
</evidence>
<evidence type="ECO:0000256" key="2">
    <source>
        <dbReference type="ARBA" id="ARBA00022692"/>
    </source>
</evidence>
<feature type="transmembrane region" description="Helical" evidence="5">
    <location>
        <begin position="204"/>
        <end position="224"/>
    </location>
</feature>
<organism evidence="6 7">
    <name type="scientific">Sphaerotilus natans subsp. natans DSM 6575</name>
    <dbReference type="NCBI Taxonomy" id="1286631"/>
    <lineage>
        <taxon>Bacteria</taxon>
        <taxon>Pseudomonadati</taxon>
        <taxon>Pseudomonadota</taxon>
        <taxon>Betaproteobacteria</taxon>
        <taxon>Burkholderiales</taxon>
        <taxon>Sphaerotilaceae</taxon>
        <taxon>Sphaerotilus</taxon>
    </lineage>
</organism>
<dbReference type="InterPro" id="IPR004695">
    <property type="entry name" value="SLAC1/Mae1/Ssu1/TehA"/>
</dbReference>
<dbReference type="PATRIC" id="fig|1286631.3.peg.1923"/>